<name>A0AAN6YKH4_9PEZI</name>
<dbReference type="AlphaFoldDB" id="A0AAN6YKH4"/>
<accession>A0AAN6YKH4</accession>
<reference evidence="1" key="1">
    <citation type="journal article" date="2023" name="Mol. Phylogenet. Evol.">
        <title>Genome-scale phylogeny and comparative genomics of the fungal order Sordariales.</title>
        <authorList>
            <person name="Hensen N."/>
            <person name="Bonometti L."/>
            <person name="Westerberg I."/>
            <person name="Brannstrom I.O."/>
            <person name="Guillou S."/>
            <person name="Cros-Aarteil S."/>
            <person name="Calhoun S."/>
            <person name="Haridas S."/>
            <person name="Kuo A."/>
            <person name="Mondo S."/>
            <person name="Pangilinan J."/>
            <person name="Riley R."/>
            <person name="LaButti K."/>
            <person name="Andreopoulos B."/>
            <person name="Lipzen A."/>
            <person name="Chen C."/>
            <person name="Yan M."/>
            <person name="Daum C."/>
            <person name="Ng V."/>
            <person name="Clum A."/>
            <person name="Steindorff A."/>
            <person name="Ohm R.A."/>
            <person name="Martin F."/>
            <person name="Silar P."/>
            <person name="Natvig D.O."/>
            <person name="Lalanne C."/>
            <person name="Gautier V."/>
            <person name="Ament-Velasquez S.L."/>
            <person name="Kruys A."/>
            <person name="Hutchinson M.I."/>
            <person name="Powell A.J."/>
            <person name="Barry K."/>
            <person name="Miller A.N."/>
            <person name="Grigoriev I.V."/>
            <person name="Debuchy R."/>
            <person name="Gladieux P."/>
            <person name="Hiltunen Thoren M."/>
            <person name="Johannesson H."/>
        </authorList>
    </citation>
    <scope>NUCLEOTIDE SEQUENCE</scope>
    <source>
        <strain evidence="1">PSN293</strain>
    </source>
</reference>
<evidence type="ECO:0000313" key="1">
    <source>
        <dbReference type="EMBL" id="KAK4219440.1"/>
    </source>
</evidence>
<reference evidence="1" key="2">
    <citation type="submission" date="2023-05" db="EMBL/GenBank/DDBJ databases">
        <authorList>
            <consortium name="Lawrence Berkeley National Laboratory"/>
            <person name="Steindorff A."/>
            <person name="Hensen N."/>
            <person name="Bonometti L."/>
            <person name="Westerberg I."/>
            <person name="Brannstrom I.O."/>
            <person name="Guillou S."/>
            <person name="Cros-Aarteil S."/>
            <person name="Calhoun S."/>
            <person name="Haridas S."/>
            <person name="Kuo A."/>
            <person name="Mondo S."/>
            <person name="Pangilinan J."/>
            <person name="Riley R."/>
            <person name="Labutti K."/>
            <person name="Andreopoulos B."/>
            <person name="Lipzen A."/>
            <person name="Chen C."/>
            <person name="Yanf M."/>
            <person name="Daum C."/>
            <person name="Ng V."/>
            <person name="Clum A."/>
            <person name="Ohm R."/>
            <person name="Martin F."/>
            <person name="Silar P."/>
            <person name="Natvig D."/>
            <person name="Lalanne C."/>
            <person name="Gautier V."/>
            <person name="Ament-Velasquez S.L."/>
            <person name="Kruys A."/>
            <person name="Hutchinson M.I."/>
            <person name="Powell A.J."/>
            <person name="Barry K."/>
            <person name="Miller A.N."/>
            <person name="Grigoriev I.V."/>
            <person name="Debuchy R."/>
            <person name="Gladieux P."/>
            <person name="Thoren M.H."/>
            <person name="Johannesson H."/>
        </authorList>
    </citation>
    <scope>NUCLEOTIDE SEQUENCE</scope>
    <source>
        <strain evidence="1">PSN293</strain>
    </source>
</reference>
<proteinExistence type="predicted"/>
<dbReference type="Proteomes" id="UP001301769">
    <property type="component" value="Unassembled WGS sequence"/>
</dbReference>
<sequence>MCRYYAHSFVCKHVTFSFASFCHPASMIQTRCGERQIWQTIRMEEACEECKPWFAETHMRRPRK</sequence>
<comment type="caution">
    <text evidence="1">The sequence shown here is derived from an EMBL/GenBank/DDBJ whole genome shotgun (WGS) entry which is preliminary data.</text>
</comment>
<gene>
    <name evidence="1" type="ORF">QBC37DRAFT_135869</name>
</gene>
<protein>
    <submittedName>
        <fullName evidence="1">Uncharacterized protein</fullName>
    </submittedName>
</protein>
<dbReference type="EMBL" id="MU858048">
    <property type="protein sequence ID" value="KAK4219440.1"/>
    <property type="molecule type" value="Genomic_DNA"/>
</dbReference>
<organism evidence="1 2">
    <name type="scientific">Rhypophila decipiens</name>
    <dbReference type="NCBI Taxonomy" id="261697"/>
    <lineage>
        <taxon>Eukaryota</taxon>
        <taxon>Fungi</taxon>
        <taxon>Dikarya</taxon>
        <taxon>Ascomycota</taxon>
        <taxon>Pezizomycotina</taxon>
        <taxon>Sordariomycetes</taxon>
        <taxon>Sordariomycetidae</taxon>
        <taxon>Sordariales</taxon>
        <taxon>Naviculisporaceae</taxon>
        <taxon>Rhypophila</taxon>
    </lineage>
</organism>
<evidence type="ECO:0000313" key="2">
    <source>
        <dbReference type="Proteomes" id="UP001301769"/>
    </source>
</evidence>
<keyword evidence="2" id="KW-1185">Reference proteome</keyword>